<comment type="subcellular location">
    <subcellularLocation>
        <location evidence="1">Membrane</location>
        <topology evidence="1">Multi-pass membrane protein</topology>
    </subcellularLocation>
</comment>
<feature type="transmembrane region" description="Helical" evidence="6">
    <location>
        <begin position="70"/>
        <end position="89"/>
    </location>
</feature>
<dbReference type="EMBL" id="CP044222">
    <property type="protein sequence ID" value="QEW05386.1"/>
    <property type="molecule type" value="Genomic_DNA"/>
</dbReference>
<name>A0A5J6LAH9_9GAMM</name>
<evidence type="ECO:0000313" key="8">
    <source>
        <dbReference type="EMBL" id="QEW05386.1"/>
    </source>
</evidence>
<reference evidence="8 9" key="1">
    <citation type="submission" date="2019-09" db="EMBL/GenBank/DDBJ databases">
        <title>Nitrincola iocasae sp. nov., a bacterium isolated from the sediment collected at a cold seep field in South China Sea.</title>
        <authorList>
            <person name="Zhang H."/>
            <person name="Wang H."/>
            <person name="Li C."/>
        </authorList>
    </citation>
    <scope>NUCLEOTIDE SEQUENCE [LARGE SCALE GENOMIC DNA]</scope>
    <source>
        <strain evidence="8 9">KXZD1103</strain>
    </source>
</reference>
<accession>A0A5J6LAH9</accession>
<organism evidence="8 9">
    <name type="scientific">Nitrincola iocasae</name>
    <dbReference type="NCBI Taxonomy" id="2614693"/>
    <lineage>
        <taxon>Bacteria</taxon>
        <taxon>Pseudomonadati</taxon>
        <taxon>Pseudomonadota</taxon>
        <taxon>Gammaproteobacteria</taxon>
        <taxon>Oceanospirillales</taxon>
        <taxon>Oceanospirillaceae</taxon>
        <taxon>Nitrincola</taxon>
    </lineage>
</organism>
<feature type="transmembrane region" description="Helical" evidence="6">
    <location>
        <begin position="124"/>
        <end position="142"/>
    </location>
</feature>
<evidence type="ECO:0000256" key="1">
    <source>
        <dbReference type="ARBA" id="ARBA00004141"/>
    </source>
</evidence>
<keyword evidence="9" id="KW-1185">Reference proteome</keyword>
<dbReference type="KEGG" id="nik:F5I99_02135"/>
<feature type="transmembrane region" description="Helical" evidence="6">
    <location>
        <begin position="177"/>
        <end position="197"/>
    </location>
</feature>
<evidence type="ECO:0000256" key="3">
    <source>
        <dbReference type="ARBA" id="ARBA00022692"/>
    </source>
</evidence>
<feature type="transmembrane region" description="Helical" evidence="6">
    <location>
        <begin position="209"/>
        <end position="228"/>
    </location>
</feature>
<evidence type="ECO:0000313" key="9">
    <source>
        <dbReference type="Proteomes" id="UP000325606"/>
    </source>
</evidence>
<evidence type="ECO:0000256" key="4">
    <source>
        <dbReference type="ARBA" id="ARBA00022989"/>
    </source>
</evidence>
<dbReference type="InterPro" id="IPR050638">
    <property type="entry name" value="AA-Vitamin_Transporters"/>
</dbReference>
<protein>
    <submittedName>
        <fullName evidence="8">DMT family transporter</fullName>
    </submittedName>
</protein>
<dbReference type="Proteomes" id="UP000325606">
    <property type="component" value="Chromosome"/>
</dbReference>
<gene>
    <name evidence="8" type="ORF">F5I99_02135</name>
</gene>
<feature type="transmembrane region" description="Helical" evidence="6">
    <location>
        <begin position="148"/>
        <end position="168"/>
    </location>
</feature>
<keyword evidence="4 6" id="KW-1133">Transmembrane helix</keyword>
<evidence type="ECO:0000256" key="5">
    <source>
        <dbReference type="ARBA" id="ARBA00023136"/>
    </source>
</evidence>
<feature type="transmembrane region" description="Helical" evidence="6">
    <location>
        <begin position="262"/>
        <end position="281"/>
    </location>
</feature>
<feature type="transmembrane region" description="Helical" evidence="6">
    <location>
        <begin position="38"/>
        <end position="58"/>
    </location>
</feature>
<comment type="similarity">
    <text evidence="2">Belongs to the EamA transporter family.</text>
</comment>
<evidence type="ECO:0000256" key="2">
    <source>
        <dbReference type="ARBA" id="ARBA00007362"/>
    </source>
</evidence>
<keyword evidence="3 6" id="KW-0812">Transmembrane</keyword>
<dbReference type="RefSeq" id="WP_151053431.1">
    <property type="nucleotide sequence ID" value="NZ_CP044222.1"/>
</dbReference>
<dbReference type="GO" id="GO:0016020">
    <property type="term" value="C:membrane"/>
    <property type="evidence" value="ECO:0007669"/>
    <property type="project" value="UniProtKB-SubCell"/>
</dbReference>
<dbReference type="Pfam" id="PF00892">
    <property type="entry name" value="EamA"/>
    <property type="match status" value="2"/>
</dbReference>
<feature type="transmembrane region" description="Helical" evidence="6">
    <location>
        <begin position="95"/>
        <end position="115"/>
    </location>
</feature>
<feature type="domain" description="EamA" evidence="7">
    <location>
        <begin position="15"/>
        <end position="138"/>
    </location>
</feature>
<keyword evidence="5 6" id="KW-0472">Membrane</keyword>
<feature type="transmembrane region" description="Helical" evidence="6">
    <location>
        <begin position="235"/>
        <end position="256"/>
    </location>
</feature>
<evidence type="ECO:0000259" key="7">
    <source>
        <dbReference type="Pfam" id="PF00892"/>
    </source>
</evidence>
<dbReference type="InterPro" id="IPR000620">
    <property type="entry name" value="EamA_dom"/>
</dbReference>
<dbReference type="SUPFAM" id="SSF103481">
    <property type="entry name" value="Multidrug resistance efflux transporter EmrE"/>
    <property type="match status" value="2"/>
</dbReference>
<dbReference type="PANTHER" id="PTHR32322:SF2">
    <property type="entry name" value="EAMA DOMAIN-CONTAINING PROTEIN"/>
    <property type="match status" value="1"/>
</dbReference>
<proteinExistence type="inferred from homology"/>
<sequence>MCINRTVLLSYSATSLFVLLWSSGAIFSKIGLESASPFAFLLLRFSIALTILLIISVYRRQVLPKRGTRLRVAKTGLLLIGSYSIFYILALEHEVTPGTLATLLGTQPILTLFITERQYSMKRLAGLGLALTGLTLIVYQNLGLSQLPVSGVLFALAALTAITTGSLLQKGEKQSPLAVLPLQYAMTLLLCLLFVPYQPIEITPSKQLFIALFWLAIVISIVATLLMYKLIQAGNLVNVTSLFYLVPGITAILDYLSLGNALPPLSLVGMLVILGGLTLVFKTRPLQPTE</sequence>
<dbReference type="PANTHER" id="PTHR32322">
    <property type="entry name" value="INNER MEMBRANE TRANSPORTER"/>
    <property type="match status" value="1"/>
</dbReference>
<evidence type="ECO:0000256" key="6">
    <source>
        <dbReference type="SAM" id="Phobius"/>
    </source>
</evidence>
<dbReference type="AlphaFoldDB" id="A0A5J6LAH9"/>
<feature type="domain" description="EamA" evidence="7">
    <location>
        <begin position="151"/>
        <end position="281"/>
    </location>
</feature>
<dbReference type="InterPro" id="IPR037185">
    <property type="entry name" value="EmrE-like"/>
</dbReference>